<sequence length="209" mass="24184">MKKLLLLFLGFTCQFSFSQNTVTYTDITEEIAAKKIDDGLDYNKVEILPNKFISLNDTLVMGYKDGINSNCNNYEFIKAGKKGAGIIKYIPLSGKDHSDEIIYHTPGRKVIVEEINIKYNKRPKKEEDYIDVAFLLKEINGKEFRTWSYIRAYRKAFLINEVISTKHGRIESNLSSYEIDERLEKLNQLKEDQAISNEMYEAKAAELNK</sequence>
<feature type="signal peptide" evidence="1">
    <location>
        <begin position="1"/>
        <end position="18"/>
    </location>
</feature>
<gene>
    <name evidence="2" type="ORF">LX95_01274</name>
</gene>
<evidence type="ECO:0000256" key="1">
    <source>
        <dbReference type="SAM" id="SignalP"/>
    </source>
</evidence>
<evidence type="ECO:0000313" key="2">
    <source>
        <dbReference type="EMBL" id="PZW41593.1"/>
    </source>
</evidence>
<dbReference type="Proteomes" id="UP000249542">
    <property type="component" value="Unassembled WGS sequence"/>
</dbReference>
<reference evidence="2 3" key="1">
    <citation type="submission" date="2018-06" db="EMBL/GenBank/DDBJ databases">
        <title>Genomic Encyclopedia of Archaeal and Bacterial Type Strains, Phase II (KMG-II): from individual species to whole genera.</title>
        <authorList>
            <person name="Goeker M."/>
        </authorList>
    </citation>
    <scope>NUCLEOTIDE SEQUENCE [LARGE SCALE GENOMIC DNA]</scope>
    <source>
        <strain evidence="2 3">DSM 15361</strain>
    </source>
</reference>
<accession>A0A2W7ISF7</accession>
<comment type="caution">
    <text evidence="2">The sequence shown here is derived from an EMBL/GenBank/DDBJ whole genome shotgun (WGS) entry which is preliminary data.</text>
</comment>
<keyword evidence="1" id="KW-0732">Signal</keyword>
<dbReference type="EMBL" id="QKYV01000003">
    <property type="protein sequence ID" value="PZW41593.1"/>
    <property type="molecule type" value="Genomic_DNA"/>
</dbReference>
<feature type="chain" id="PRO_5016143508" evidence="1">
    <location>
        <begin position="19"/>
        <end position="209"/>
    </location>
</feature>
<protein>
    <submittedName>
        <fullName evidence="2">Uncharacterized protein</fullName>
    </submittedName>
</protein>
<proteinExistence type="predicted"/>
<name>A0A2W7ISF7_9FLAO</name>
<organism evidence="2 3">
    <name type="scientific">Mesonia algae</name>
    <dbReference type="NCBI Taxonomy" id="213248"/>
    <lineage>
        <taxon>Bacteria</taxon>
        <taxon>Pseudomonadati</taxon>
        <taxon>Bacteroidota</taxon>
        <taxon>Flavobacteriia</taxon>
        <taxon>Flavobacteriales</taxon>
        <taxon>Flavobacteriaceae</taxon>
        <taxon>Mesonia</taxon>
    </lineage>
</organism>
<dbReference type="AlphaFoldDB" id="A0A2W7ISF7"/>
<evidence type="ECO:0000313" key="3">
    <source>
        <dbReference type="Proteomes" id="UP000249542"/>
    </source>
</evidence>
<dbReference type="RefSeq" id="WP_111540598.1">
    <property type="nucleotide sequence ID" value="NZ_QKYV01000003.1"/>
</dbReference>
<keyword evidence="3" id="KW-1185">Reference proteome</keyword>